<dbReference type="Proteomes" id="UP000293547">
    <property type="component" value="Unassembled WGS sequence"/>
</dbReference>
<accession>A0ACB6FI68</accession>
<sequence>MQNKDTSVQLKAYLREVIKNLAQGIYNTTTPQQPFLIKPSPPSYIQKERSDSMNTRQRTTALEAGRGASEVG</sequence>
<evidence type="ECO:0000313" key="1">
    <source>
        <dbReference type="EMBL" id="KAB2104094.1"/>
    </source>
</evidence>
<name>A0ACB6FI68_9PLEO</name>
<evidence type="ECO:0000313" key="2">
    <source>
        <dbReference type="Proteomes" id="UP000293547"/>
    </source>
</evidence>
<reference evidence="1 2" key="1">
    <citation type="journal article" date="2019" name="bioRxiv">
        <title>Genomics, evolutionary history and diagnostics of the Alternaria alternata species group including apple and Asian pear pathotypes.</title>
        <authorList>
            <person name="Armitage A.D."/>
            <person name="Cockerton H.M."/>
            <person name="Sreenivasaprasad S."/>
            <person name="Woodhall J.W."/>
            <person name="Lane C.R."/>
            <person name="Harrison R.J."/>
            <person name="Clarkson J.P."/>
        </authorList>
    </citation>
    <scope>NUCLEOTIDE SEQUENCE [LARGE SCALE GENOMIC DNA]</scope>
    <source>
        <strain evidence="1 2">FERA 650</strain>
    </source>
</reference>
<gene>
    <name evidence="1" type="ORF">AG0111_0g7310</name>
</gene>
<organism evidence="1 2">
    <name type="scientific">Alternaria gaisen</name>
    <dbReference type="NCBI Taxonomy" id="167740"/>
    <lineage>
        <taxon>Eukaryota</taxon>
        <taxon>Fungi</taxon>
        <taxon>Dikarya</taxon>
        <taxon>Ascomycota</taxon>
        <taxon>Pezizomycotina</taxon>
        <taxon>Dothideomycetes</taxon>
        <taxon>Pleosporomycetidae</taxon>
        <taxon>Pleosporales</taxon>
        <taxon>Pleosporineae</taxon>
        <taxon>Pleosporaceae</taxon>
        <taxon>Alternaria</taxon>
        <taxon>Alternaria sect. Alternaria</taxon>
    </lineage>
</organism>
<proteinExistence type="predicted"/>
<keyword evidence="2" id="KW-1185">Reference proteome</keyword>
<protein>
    <submittedName>
        <fullName evidence="1">Uncharacterized protein</fullName>
    </submittedName>
</protein>
<dbReference type="EMBL" id="PDWZ02000007">
    <property type="protein sequence ID" value="KAB2104094.1"/>
    <property type="molecule type" value="Genomic_DNA"/>
</dbReference>
<comment type="caution">
    <text evidence="1">The sequence shown here is derived from an EMBL/GenBank/DDBJ whole genome shotgun (WGS) entry which is preliminary data.</text>
</comment>